<keyword evidence="1" id="KW-0472">Membrane</keyword>
<feature type="transmembrane region" description="Helical" evidence="1">
    <location>
        <begin position="6"/>
        <end position="22"/>
    </location>
</feature>
<evidence type="ECO:0000313" key="3">
    <source>
        <dbReference type="Proteomes" id="UP000650616"/>
    </source>
</evidence>
<keyword evidence="3" id="KW-1185">Reference proteome</keyword>
<dbReference type="Proteomes" id="UP000650616">
    <property type="component" value="Unassembled WGS sequence"/>
</dbReference>
<name>A0AAW3ZTQ9_9BACT</name>
<protein>
    <submittedName>
        <fullName evidence="2">Uncharacterized protein</fullName>
    </submittedName>
</protein>
<sequence>MREFLNEILAMAIVFICIWFYARKKQKELEPNANIKENLLKEFALKFDEVKPSDIKEFNELCEYLASKNLLYKFSKSTTKTEFLQAIKPKLKNEPKADEGSVDATFLTSCALNLNSALAMGIYALCGDTYVLFLEDENRILGLVNLADKLNKNIILCDNGVSD</sequence>
<comment type="caution">
    <text evidence="2">The sequence shown here is derived from an EMBL/GenBank/DDBJ whole genome shotgun (WGS) entry which is preliminary data.</text>
</comment>
<reference evidence="2 3" key="1">
    <citation type="submission" date="2015-08" db="EMBL/GenBank/DDBJ databases">
        <title>Comparative genomics of the Campylobacter concisus group.</title>
        <authorList>
            <person name="Yee E."/>
            <person name="Chapman M.H."/>
            <person name="Huynh S."/>
            <person name="Bono J.L."/>
            <person name="On S.L."/>
            <person name="St Leger J."/>
            <person name="Foster G."/>
            <person name="Parker C.T."/>
            <person name="Miller W.G."/>
        </authorList>
    </citation>
    <scope>NUCLEOTIDE SEQUENCE [LARGE SCALE GENOMIC DNA]</scope>
    <source>
        <strain evidence="2 3">RM9337</strain>
    </source>
</reference>
<proteinExistence type="predicted"/>
<evidence type="ECO:0000313" key="2">
    <source>
        <dbReference type="EMBL" id="MBE3607917.1"/>
    </source>
</evidence>
<keyword evidence="1" id="KW-1133">Transmembrane helix</keyword>
<accession>A0AAW3ZTQ9</accession>
<dbReference type="AlphaFoldDB" id="A0AAW3ZTQ9"/>
<dbReference type="RefSeq" id="WP_170015950.1">
    <property type="nucleotide sequence ID" value="NZ_CP012545.1"/>
</dbReference>
<organism evidence="2 3">
    <name type="scientific">Campylobacter californiensis</name>
    <dbReference type="NCBI Taxonomy" id="1032243"/>
    <lineage>
        <taxon>Bacteria</taxon>
        <taxon>Pseudomonadati</taxon>
        <taxon>Campylobacterota</taxon>
        <taxon>Epsilonproteobacteria</taxon>
        <taxon>Campylobacterales</taxon>
        <taxon>Campylobacteraceae</taxon>
        <taxon>Campylobacter</taxon>
    </lineage>
</organism>
<gene>
    <name evidence="2" type="ORF">CCAL9337_04120</name>
</gene>
<evidence type="ECO:0000256" key="1">
    <source>
        <dbReference type="SAM" id="Phobius"/>
    </source>
</evidence>
<dbReference type="EMBL" id="LIWG01000003">
    <property type="protein sequence ID" value="MBE3607917.1"/>
    <property type="molecule type" value="Genomic_DNA"/>
</dbReference>
<keyword evidence="1" id="KW-0812">Transmembrane</keyword>